<dbReference type="AlphaFoldDB" id="C0PIU5"/>
<feature type="compositionally biased region" description="Basic and acidic residues" evidence="1">
    <location>
        <begin position="96"/>
        <end position="112"/>
    </location>
</feature>
<feature type="compositionally biased region" description="Low complexity" evidence="1">
    <location>
        <begin position="69"/>
        <end position="78"/>
    </location>
</feature>
<reference evidence="2" key="2">
    <citation type="submission" date="2012-06" db="EMBL/GenBank/DDBJ databases">
        <authorList>
            <person name="Yu Y."/>
            <person name="Currie J."/>
            <person name="Lomeli R."/>
            <person name="Angelova A."/>
            <person name="Collura K."/>
            <person name="Wissotski M."/>
            <person name="Campos D."/>
            <person name="Kudrna D."/>
            <person name="Golser W."/>
            <person name="Ashely E."/>
            <person name="Descour A."/>
            <person name="Fernandes J."/>
            <person name="Soderlund C."/>
            <person name="Walbot V."/>
        </authorList>
    </citation>
    <scope>NUCLEOTIDE SEQUENCE</scope>
    <source>
        <strain evidence="2">B73</strain>
    </source>
</reference>
<sequence>MPERTARELRSSMRSWPGEFYGADCFTTRTAATTCTTSPCHNTTMAREQEERPSRARSCAQGRPRKRVAWAGASSAGARTRRETSRCWNPLGARQARAEGRARRQVEKREGEGALWGREQSAQGS</sequence>
<accession>C0PIU5</accession>
<name>C0PIU5_MAIZE</name>
<evidence type="ECO:0000313" key="2">
    <source>
        <dbReference type="EMBL" id="ACN35111.1"/>
    </source>
</evidence>
<organism evidence="2">
    <name type="scientific">Zea mays</name>
    <name type="common">Maize</name>
    <dbReference type="NCBI Taxonomy" id="4577"/>
    <lineage>
        <taxon>Eukaryota</taxon>
        <taxon>Viridiplantae</taxon>
        <taxon>Streptophyta</taxon>
        <taxon>Embryophyta</taxon>
        <taxon>Tracheophyta</taxon>
        <taxon>Spermatophyta</taxon>
        <taxon>Magnoliopsida</taxon>
        <taxon>Liliopsida</taxon>
        <taxon>Poales</taxon>
        <taxon>Poaceae</taxon>
        <taxon>PACMAD clade</taxon>
        <taxon>Panicoideae</taxon>
        <taxon>Andropogonodae</taxon>
        <taxon>Andropogoneae</taxon>
        <taxon>Tripsacinae</taxon>
        <taxon>Zea</taxon>
    </lineage>
</organism>
<dbReference type="RefSeq" id="NP_001169863.1">
    <property type="nucleotide sequence ID" value="NM_001176392.1"/>
</dbReference>
<dbReference type="EMBL" id="BT068214">
    <property type="protein sequence ID" value="ACN35111.1"/>
    <property type="molecule type" value="mRNA"/>
</dbReference>
<feature type="region of interest" description="Disordered" evidence="1">
    <location>
        <begin position="46"/>
        <end position="125"/>
    </location>
</feature>
<dbReference type="GeneID" id="100383757"/>
<dbReference type="KEGG" id="zma:100383757"/>
<evidence type="ECO:0000256" key="1">
    <source>
        <dbReference type="SAM" id="MobiDB-lite"/>
    </source>
</evidence>
<reference evidence="2" key="1">
    <citation type="journal article" date="2009" name="PLoS Genet.">
        <title>Sequencing, mapping, and analysis of 27,455 maize full-length cDNAs.</title>
        <authorList>
            <person name="Soderlund C."/>
            <person name="Descour A."/>
            <person name="Kudrna D."/>
            <person name="Bomhoff M."/>
            <person name="Boyd L."/>
            <person name="Currie J."/>
            <person name="Angelova A."/>
            <person name="Collura K."/>
            <person name="Wissotski M."/>
            <person name="Ashley E."/>
            <person name="Morrow D."/>
            <person name="Fernandes J."/>
            <person name="Walbot V."/>
            <person name="Yu Y."/>
        </authorList>
    </citation>
    <scope>NUCLEOTIDE SEQUENCE</scope>
    <source>
        <strain evidence="2">B73</strain>
    </source>
</reference>
<dbReference type="HOGENOM" id="CLU_1995937_0_0_1"/>
<proteinExistence type="evidence at transcript level"/>
<protein>
    <submittedName>
        <fullName evidence="2">Uncharacterized protein</fullName>
    </submittedName>
</protein>